<protein>
    <recommendedName>
        <fullName evidence="2">Porin domain-containing protein</fullName>
    </recommendedName>
</protein>
<proteinExistence type="predicted"/>
<dbReference type="GO" id="GO:0015288">
    <property type="term" value="F:porin activity"/>
    <property type="evidence" value="ECO:0007669"/>
    <property type="project" value="InterPro"/>
</dbReference>
<feature type="signal peptide" evidence="1">
    <location>
        <begin position="1"/>
        <end position="20"/>
    </location>
</feature>
<dbReference type="Gene3D" id="2.40.160.10">
    <property type="entry name" value="Porin"/>
    <property type="match status" value="1"/>
</dbReference>
<evidence type="ECO:0000313" key="4">
    <source>
        <dbReference type="Proteomes" id="UP000244932"/>
    </source>
</evidence>
<evidence type="ECO:0000259" key="2">
    <source>
        <dbReference type="Pfam" id="PF13609"/>
    </source>
</evidence>
<dbReference type="EMBL" id="OMKW01000004">
    <property type="protein sequence ID" value="SPF30679.1"/>
    <property type="molecule type" value="Genomic_DNA"/>
</dbReference>
<keyword evidence="4" id="KW-1185">Reference proteome</keyword>
<name>A0A2R8AEL4_9RHOB</name>
<reference evidence="3 4" key="1">
    <citation type="submission" date="2018-03" db="EMBL/GenBank/DDBJ databases">
        <authorList>
            <person name="Keele B.F."/>
        </authorList>
    </citation>
    <scope>NUCLEOTIDE SEQUENCE [LARGE SCALE GENOMIC DNA]</scope>
    <source>
        <strain evidence="3 4">CeCT 8812</strain>
    </source>
</reference>
<gene>
    <name evidence="3" type="ORF">POI8812_03021</name>
</gene>
<sequence>MKNVLIASTALVAFAGAAFADGHASPLTLSGSADFGVASVSQGSNTDTYFIHDFDISWAANGTTDAGLQFGASGQLDDDTTPTVYLAGSWGRIEFGDADDGMDAALPGVSTAGLEDNPGGSGAYGVAANASIGDYDRTDTGLGSDEVLYTSPTFGGATFYASYGIQGQSTNANDTGAVGIRYVVGGWTIGAGYAEAGTRDAYGIGVSGSIGPANVALQYREQEDTGTANDQEDIDVSVTFAAGAGTVGAMANFSERTTAAGVSQDVDGFGVWYNMPLGGGATLNVAAGSQEVFVGGVSQDRDEFGVGVSMSF</sequence>
<keyword evidence="1" id="KW-0732">Signal</keyword>
<evidence type="ECO:0000256" key="1">
    <source>
        <dbReference type="SAM" id="SignalP"/>
    </source>
</evidence>
<organism evidence="3 4">
    <name type="scientific">Pontivivens insulae</name>
    <dbReference type="NCBI Taxonomy" id="1639689"/>
    <lineage>
        <taxon>Bacteria</taxon>
        <taxon>Pseudomonadati</taxon>
        <taxon>Pseudomonadota</taxon>
        <taxon>Alphaproteobacteria</taxon>
        <taxon>Rhodobacterales</taxon>
        <taxon>Paracoccaceae</taxon>
        <taxon>Pontivivens</taxon>
    </lineage>
</organism>
<evidence type="ECO:0000313" key="3">
    <source>
        <dbReference type="EMBL" id="SPF30679.1"/>
    </source>
</evidence>
<dbReference type="GO" id="GO:0016020">
    <property type="term" value="C:membrane"/>
    <property type="evidence" value="ECO:0007669"/>
    <property type="project" value="InterPro"/>
</dbReference>
<feature type="chain" id="PRO_5015339196" description="Porin domain-containing protein" evidence="1">
    <location>
        <begin position="21"/>
        <end position="312"/>
    </location>
</feature>
<dbReference type="AlphaFoldDB" id="A0A2R8AEL4"/>
<dbReference type="InterPro" id="IPR033900">
    <property type="entry name" value="Gram_neg_porin_domain"/>
</dbReference>
<feature type="domain" description="Porin" evidence="2">
    <location>
        <begin position="7"/>
        <end position="290"/>
    </location>
</feature>
<dbReference type="Pfam" id="PF13609">
    <property type="entry name" value="Porin_4"/>
    <property type="match status" value="1"/>
</dbReference>
<dbReference type="SUPFAM" id="SSF56935">
    <property type="entry name" value="Porins"/>
    <property type="match status" value="1"/>
</dbReference>
<dbReference type="InterPro" id="IPR023614">
    <property type="entry name" value="Porin_dom_sf"/>
</dbReference>
<dbReference type="Proteomes" id="UP000244932">
    <property type="component" value="Unassembled WGS sequence"/>
</dbReference>
<accession>A0A2R8AEL4</accession>